<dbReference type="InterPro" id="IPR007111">
    <property type="entry name" value="NACHT_NTPase"/>
</dbReference>
<dbReference type="PANTHER" id="PTHR10039">
    <property type="entry name" value="AMELOGENIN"/>
    <property type="match status" value="1"/>
</dbReference>
<dbReference type="Gene3D" id="3.40.50.1580">
    <property type="entry name" value="Nucleoside phosphorylase domain"/>
    <property type="match status" value="1"/>
</dbReference>
<dbReference type="PROSITE" id="PS50082">
    <property type="entry name" value="WD_REPEATS_2"/>
    <property type="match status" value="1"/>
</dbReference>
<dbReference type="EMBL" id="JPDN02000028">
    <property type="protein sequence ID" value="PON23554.1"/>
    <property type="molecule type" value="Genomic_DNA"/>
</dbReference>
<dbReference type="GO" id="GO:0003824">
    <property type="term" value="F:catalytic activity"/>
    <property type="evidence" value="ECO:0007669"/>
    <property type="project" value="InterPro"/>
</dbReference>
<dbReference type="InterPro" id="IPR027417">
    <property type="entry name" value="P-loop_NTPase"/>
</dbReference>
<evidence type="ECO:0000313" key="4">
    <source>
        <dbReference type="EMBL" id="PON23554.1"/>
    </source>
</evidence>
<comment type="caution">
    <text evidence="4">The sequence shown here is derived from an EMBL/GenBank/DDBJ whole genome shotgun (WGS) entry which is preliminary data.</text>
</comment>
<dbReference type="InterPro" id="IPR000845">
    <property type="entry name" value="Nucleoside_phosphorylase_d"/>
</dbReference>
<dbReference type="Pfam" id="PF01048">
    <property type="entry name" value="PNP_UDP_1"/>
    <property type="match status" value="1"/>
</dbReference>
<sequence length="956" mass="107468">MASRPDGREDFEIAIVCTRPFEYDAILRITDQHWDEIGDAYGRAIGDKNFYTTGSIADFDVVVLLLPGGGKANAAGAAASLRSSYPRLSLMLLTGICGGVPNTTSGDEILLGDVIVSKAVVQYDLGYQYPDRFVEKDTIETSLGKPTKNIGSLIALFETEFKRERLESRAAELLEIIQGNHQSNDLQSNRWRKISYAYPGTAPAIFVGRVGSGDRVVRSSEERDRISRQKGVIAFEMEGAGLWDELPCIIIKGVCNYADGHQDGMWQYFAAASAAAVTRGLIEQYIKTDKVASIQLSHLLRKKEHQECLANLRVTDPRNDKIRIQETKGGLLLDVYDWIVNHPDFQQWQDDAECRLLWIKGDPGKGKTMLLCGMIDELSQDNTRVISYFFCQATEERLRKAVNVLRGLIWHLIVQRPSLISYVQERYDQSGKDLFNDHNAWYPMSEILTAMLADENLKDAILLIDGLDECIDGRSLLLDFITQSSSSQRVKWVISSRNWPDIEQKLDNALRKIRISLELNEESVAAAVQSYIQHQVQKLTCQFLLDDAKQDELKAYLTLNAHGTFLWVALVCQELSKFTIKTRIFATLISYPPGLDPLYQRMLDSVHDSGATDLCKMILAITAVAYRPLTRLELLTFLGQTKGLESEDLEGLIQICGSFLTLRGEIIYLVHQSAKDFLLDKACHQIFPSGIEELHYSIFEMSMATLSSALRRDIYNLKLPGVLIEQVSAPQPDPIDPIRYLCFHWLDHLSDSKRLQSTQSSLPIKAAGLITTFIREKYLCWLEALSLLRNISIGAKSVKRLLELVKLTDMRELAELIEDAYRFILFHKPGISLAPLQVYTSGLVFTPSGSNVKNSMAAHEPRWVFMKSRMKNNWGAGLQSLVGHSSFISSMDISPDLSLIVTGSEDKTVRLWQVDTGDSLYILSEHTSYVSDVVFSPDSRMIASHHSLDDMYGRAA</sequence>
<dbReference type="InterPro" id="IPR015943">
    <property type="entry name" value="WD40/YVTN_repeat-like_dom_sf"/>
</dbReference>
<dbReference type="GeneID" id="29985615"/>
<dbReference type="PROSITE" id="PS50837">
    <property type="entry name" value="NACHT"/>
    <property type="match status" value="1"/>
</dbReference>
<reference evidence="4 5" key="1">
    <citation type="journal article" date="2016" name="Genome Announc.">
        <title>Draft Whole-Genome Sequence of Trichoderma gamsii T6085, a Promising Biocontrol Agent of Fusarium Head Blight on Wheat.</title>
        <authorList>
            <person name="Baroncelli R."/>
            <person name="Zapparata A."/>
            <person name="Piaggeschi G."/>
            <person name="Sarrocco S."/>
            <person name="Vannacci G."/>
        </authorList>
    </citation>
    <scope>NUCLEOTIDE SEQUENCE [LARGE SCALE GENOMIC DNA]</scope>
    <source>
        <strain evidence="4 5">T6085</strain>
    </source>
</reference>
<dbReference type="SUPFAM" id="SSF52540">
    <property type="entry name" value="P-loop containing nucleoside triphosphate hydrolases"/>
    <property type="match status" value="1"/>
</dbReference>
<dbReference type="STRING" id="398673.A0A2P4ZGY9"/>
<dbReference type="InterPro" id="IPR035994">
    <property type="entry name" value="Nucleoside_phosphorylase_sf"/>
</dbReference>
<dbReference type="SUPFAM" id="SSF53167">
    <property type="entry name" value="Purine and uridine phosphorylases"/>
    <property type="match status" value="1"/>
</dbReference>
<gene>
    <name evidence="4" type="ORF">TGAM01_v207498</name>
</gene>
<dbReference type="AlphaFoldDB" id="A0A2P4ZGY9"/>
<proteinExistence type="predicted"/>
<keyword evidence="5" id="KW-1185">Reference proteome</keyword>
<dbReference type="PROSITE" id="PS50294">
    <property type="entry name" value="WD_REPEATS_REGION"/>
    <property type="match status" value="1"/>
</dbReference>
<dbReference type="GO" id="GO:0009116">
    <property type="term" value="P:nucleoside metabolic process"/>
    <property type="evidence" value="ECO:0007669"/>
    <property type="project" value="InterPro"/>
</dbReference>
<dbReference type="SUPFAM" id="SSF50978">
    <property type="entry name" value="WD40 repeat-like"/>
    <property type="match status" value="1"/>
</dbReference>
<dbReference type="PANTHER" id="PTHR10039:SF5">
    <property type="entry name" value="NACHT DOMAIN-CONTAINING PROTEIN"/>
    <property type="match status" value="1"/>
</dbReference>
<name>A0A2P4ZGY9_9HYPO</name>
<evidence type="ECO:0000313" key="5">
    <source>
        <dbReference type="Proteomes" id="UP000054821"/>
    </source>
</evidence>
<evidence type="ECO:0000256" key="1">
    <source>
        <dbReference type="ARBA" id="ARBA00022737"/>
    </source>
</evidence>
<feature type="domain" description="NACHT" evidence="3">
    <location>
        <begin position="355"/>
        <end position="573"/>
    </location>
</feature>
<keyword evidence="1" id="KW-0677">Repeat</keyword>
<keyword evidence="2" id="KW-0853">WD repeat</keyword>
<dbReference type="RefSeq" id="XP_024405133.1">
    <property type="nucleotide sequence ID" value="XM_024550113.1"/>
</dbReference>
<organism evidence="4 5">
    <name type="scientific">Trichoderma gamsii</name>
    <dbReference type="NCBI Taxonomy" id="398673"/>
    <lineage>
        <taxon>Eukaryota</taxon>
        <taxon>Fungi</taxon>
        <taxon>Dikarya</taxon>
        <taxon>Ascomycota</taxon>
        <taxon>Pezizomycotina</taxon>
        <taxon>Sordariomycetes</taxon>
        <taxon>Hypocreomycetidae</taxon>
        <taxon>Hypocreales</taxon>
        <taxon>Hypocreaceae</taxon>
        <taxon>Trichoderma</taxon>
    </lineage>
</organism>
<dbReference type="InterPro" id="IPR056884">
    <property type="entry name" value="NPHP3-like_N"/>
</dbReference>
<evidence type="ECO:0000259" key="3">
    <source>
        <dbReference type="PROSITE" id="PS50837"/>
    </source>
</evidence>
<dbReference type="Pfam" id="PF00400">
    <property type="entry name" value="WD40"/>
    <property type="match status" value="2"/>
</dbReference>
<dbReference type="Gene3D" id="2.130.10.10">
    <property type="entry name" value="YVTN repeat-like/Quinoprotein amine dehydrogenase"/>
    <property type="match status" value="1"/>
</dbReference>
<dbReference type="Pfam" id="PF24883">
    <property type="entry name" value="NPHP3_N"/>
    <property type="match status" value="1"/>
</dbReference>
<evidence type="ECO:0000256" key="2">
    <source>
        <dbReference type="PROSITE-ProRule" id="PRU00221"/>
    </source>
</evidence>
<protein>
    <recommendedName>
        <fullName evidence="3">NACHT domain-containing protein</fullName>
    </recommendedName>
</protein>
<dbReference type="Gene3D" id="3.40.50.300">
    <property type="entry name" value="P-loop containing nucleotide triphosphate hydrolases"/>
    <property type="match status" value="1"/>
</dbReference>
<dbReference type="SMART" id="SM00320">
    <property type="entry name" value="WD40"/>
    <property type="match status" value="2"/>
</dbReference>
<feature type="repeat" description="WD" evidence="2">
    <location>
        <begin position="881"/>
        <end position="922"/>
    </location>
</feature>
<dbReference type="Proteomes" id="UP000054821">
    <property type="component" value="Unassembled WGS sequence"/>
</dbReference>
<accession>A0A2P4ZGY9</accession>
<dbReference type="InterPro" id="IPR001680">
    <property type="entry name" value="WD40_rpt"/>
</dbReference>
<dbReference type="InterPro" id="IPR036322">
    <property type="entry name" value="WD40_repeat_dom_sf"/>
</dbReference>